<dbReference type="RefSeq" id="WP_220193641.1">
    <property type="nucleotide sequence ID" value="NZ_BNJF01000001.1"/>
</dbReference>
<gene>
    <name evidence="1" type="ORF">KSX_23940</name>
</gene>
<reference evidence="1" key="1">
    <citation type="submission" date="2020-10" db="EMBL/GenBank/DDBJ databases">
        <title>Taxonomic study of unclassified bacteria belonging to the class Ktedonobacteria.</title>
        <authorList>
            <person name="Yabe S."/>
            <person name="Wang C.M."/>
            <person name="Zheng Y."/>
            <person name="Sakai Y."/>
            <person name="Cavaletti L."/>
            <person name="Monciardini P."/>
            <person name="Donadio S."/>
        </authorList>
    </citation>
    <scope>NUCLEOTIDE SEQUENCE</scope>
    <source>
        <strain evidence="1">SOSP1-1</strain>
    </source>
</reference>
<proteinExistence type="predicted"/>
<organism evidence="1 2">
    <name type="scientific">Ktedonospora formicarum</name>
    <dbReference type="NCBI Taxonomy" id="2778364"/>
    <lineage>
        <taxon>Bacteria</taxon>
        <taxon>Bacillati</taxon>
        <taxon>Chloroflexota</taxon>
        <taxon>Ktedonobacteria</taxon>
        <taxon>Ktedonobacterales</taxon>
        <taxon>Ktedonobacteraceae</taxon>
        <taxon>Ktedonospora</taxon>
    </lineage>
</organism>
<comment type="caution">
    <text evidence="1">The sequence shown here is derived from an EMBL/GenBank/DDBJ whole genome shotgun (WGS) entry which is preliminary data.</text>
</comment>
<dbReference type="Pfam" id="PF03013">
    <property type="entry name" value="Pyr_excise"/>
    <property type="match status" value="1"/>
</dbReference>
<dbReference type="InterPro" id="IPR004260">
    <property type="entry name" value="Pyr-dimer_DNA_glycosylase"/>
</dbReference>
<evidence type="ECO:0000313" key="1">
    <source>
        <dbReference type="EMBL" id="GHO44231.1"/>
    </source>
</evidence>
<dbReference type="NCBIfam" id="NF038085">
    <property type="entry name" value="MSMEG_6728_fam"/>
    <property type="match status" value="1"/>
</dbReference>
<dbReference type="AlphaFoldDB" id="A0A8J3MRW5"/>
<evidence type="ECO:0000313" key="2">
    <source>
        <dbReference type="Proteomes" id="UP000612362"/>
    </source>
</evidence>
<dbReference type="Proteomes" id="UP000612362">
    <property type="component" value="Unassembled WGS sequence"/>
</dbReference>
<dbReference type="EMBL" id="BNJF01000001">
    <property type="protein sequence ID" value="GHO44231.1"/>
    <property type="molecule type" value="Genomic_DNA"/>
</dbReference>
<protein>
    <submittedName>
        <fullName evidence="1">Uncharacterized protein</fullName>
    </submittedName>
</protein>
<sequence>MQTFLPYASFEETARALDSKRLGKQRLEAFQILKIVTTPDYMGPWYHHPAVLMWQGYATALREYLNTILTEWERRGYRNTMSYHHLDCLHIHYPWWLGDPRFHDAHKSNLLRKDWLYYSQFGWDVPSDLPYYWPVTYHPPV</sequence>
<name>A0A8J3MRW5_9CHLR</name>
<keyword evidence="2" id="KW-1185">Reference proteome</keyword>
<accession>A0A8J3MRW5</accession>